<dbReference type="InterPro" id="IPR003343">
    <property type="entry name" value="Big_2"/>
</dbReference>
<dbReference type="EMBL" id="KY554762">
    <property type="protein sequence ID" value="ARM65658.1"/>
    <property type="molecule type" value="Genomic_DNA"/>
</dbReference>
<dbReference type="SUPFAM" id="SSF49373">
    <property type="entry name" value="Invasin/intimin cell-adhesion fragments"/>
    <property type="match status" value="1"/>
</dbReference>
<protein>
    <submittedName>
        <fullName evidence="2">Structural protein</fullName>
    </submittedName>
</protein>
<accession>A0A1W6JHG0</accession>
<name>A0A1W6JHG0_9CAUD</name>
<evidence type="ECO:0000313" key="2">
    <source>
        <dbReference type="EMBL" id="ARM65658.1"/>
    </source>
</evidence>
<dbReference type="Proteomes" id="UP000224502">
    <property type="component" value="Segment"/>
</dbReference>
<reference evidence="2 3" key="1">
    <citation type="journal article" date="2017" name="Viruses">
        <title>Phage Biodiversity in Artisanal Cheese Wheys Reflects the Complexity of the Fermentation Process.</title>
        <authorList>
            <person name="Mahony J."/>
            <person name="Moscarelli A."/>
            <person name="Kelleher P."/>
            <person name="Lugli G.A."/>
            <person name="Ventura M."/>
            <person name="Settanni L."/>
            <person name="van Sinderen D."/>
        </authorList>
    </citation>
    <scope>NUCLEOTIDE SEQUENCE [LARGE SCALE GENOMIC DNA]</scope>
</reference>
<proteinExistence type="predicted"/>
<dbReference type="Pfam" id="PF02368">
    <property type="entry name" value="Big_2"/>
    <property type="match status" value="1"/>
</dbReference>
<dbReference type="Gene3D" id="2.60.40.1080">
    <property type="match status" value="1"/>
</dbReference>
<gene>
    <name evidence="2" type="ORF">LW31_056</name>
</gene>
<dbReference type="InterPro" id="IPR008964">
    <property type="entry name" value="Invasin/intimin_cell_adhesion"/>
</dbReference>
<keyword evidence="3" id="KW-1185">Reference proteome</keyword>
<evidence type="ECO:0000259" key="1">
    <source>
        <dbReference type="Pfam" id="PF02368"/>
    </source>
</evidence>
<sequence length="170" mass="18047">MTNITIKTAEQSVEVFSKDGSSLGTFTGQQANTVMIYLENPTSVPFIKVKTAKGKFTYINRDCTCKALGVVTLGSKSFDDMSKPMAECHPIAALKYTVASGTVAVGSKVTPTLEIPPRLTVTYTSSDPTIATVSKNGEITGVKSGDATIKAVTKDPTKHSESEYKIKVTG</sequence>
<evidence type="ECO:0000313" key="3">
    <source>
        <dbReference type="Proteomes" id="UP000224502"/>
    </source>
</evidence>
<feature type="domain" description="BIG2" evidence="1">
    <location>
        <begin position="120"/>
        <end position="157"/>
    </location>
</feature>
<organism evidence="2 3">
    <name type="scientific">Lactococcus phage LW31</name>
    <dbReference type="NCBI Taxonomy" id="1965478"/>
    <lineage>
        <taxon>Viruses</taxon>
        <taxon>Duplodnaviria</taxon>
        <taxon>Heunggongvirae</taxon>
        <taxon>Uroviricota</taxon>
        <taxon>Caudoviricetes</taxon>
        <taxon>Teubervirus</taxon>
        <taxon>Teubervirus LW31</taxon>
    </lineage>
</organism>